<accession>A0A1A8A5L9</accession>
<evidence type="ECO:0000313" key="1">
    <source>
        <dbReference type="EMBL" id="SBP49480.1"/>
    </source>
</evidence>
<sequence length="105" mass="11648">MTGLDEVIIEDIYDFSSHRDNKPSGLIAFGTCEDSSVFSIHVDEDENRSDCSRVVQWFILQVIFSALTSALFVSRSLTEGGELLRTSAEPNREFYVAGLAVQLPS</sequence>
<dbReference type="AlphaFoldDB" id="A0A1A8A5L9"/>
<name>A0A1A8A5L9_NOTFU</name>
<reference evidence="1" key="1">
    <citation type="submission" date="2016-05" db="EMBL/GenBank/DDBJ databases">
        <authorList>
            <person name="Lavstsen T."/>
            <person name="Jespersen J.S."/>
        </authorList>
    </citation>
    <scope>NUCLEOTIDE SEQUENCE</scope>
    <source>
        <tissue evidence="1">Brain</tissue>
    </source>
</reference>
<organism evidence="1">
    <name type="scientific">Nothobranchius furzeri</name>
    <name type="common">Turquoise killifish</name>
    <dbReference type="NCBI Taxonomy" id="105023"/>
    <lineage>
        <taxon>Eukaryota</taxon>
        <taxon>Metazoa</taxon>
        <taxon>Chordata</taxon>
        <taxon>Craniata</taxon>
        <taxon>Vertebrata</taxon>
        <taxon>Euteleostomi</taxon>
        <taxon>Actinopterygii</taxon>
        <taxon>Neopterygii</taxon>
        <taxon>Teleostei</taxon>
        <taxon>Neoteleostei</taxon>
        <taxon>Acanthomorphata</taxon>
        <taxon>Ovalentaria</taxon>
        <taxon>Atherinomorphae</taxon>
        <taxon>Cyprinodontiformes</taxon>
        <taxon>Nothobranchiidae</taxon>
        <taxon>Nothobranchius</taxon>
    </lineage>
</organism>
<reference evidence="1" key="2">
    <citation type="submission" date="2016-06" db="EMBL/GenBank/DDBJ databases">
        <title>The genome of a short-lived fish provides insights into sex chromosome evolution and the genetic control of aging.</title>
        <authorList>
            <person name="Reichwald K."/>
            <person name="Felder M."/>
            <person name="Petzold A."/>
            <person name="Koch P."/>
            <person name="Groth M."/>
            <person name="Platzer M."/>
        </authorList>
    </citation>
    <scope>NUCLEOTIDE SEQUENCE</scope>
    <source>
        <tissue evidence="1">Brain</tissue>
    </source>
</reference>
<proteinExistence type="predicted"/>
<protein>
    <submittedName>
        <fullName evidence="1">TNF receptor-associated factor 7</fullName>
    </submittedName>
</protein>
<feature type="non-terminal residue" evidence="1">
    <location>
        <position position="105"/>
    </location>
</feature>
<gene>
    <name evidence="1" type="primary">TRAF7</name>
</gene>
<keyword evidence="1" id="KW-0675">Receptor</keyword>
<dbReference type="EMBL" id="HADY01010995">
    <property type="protein sequence ID" value="SBP49480.1"/>
    <property type="molecule type" value="Transcribed_RNA"/>
</dbReference>